<organism evidence="1 2">
    <name type="scientific">Mycoplasma wenyonii</name>
    <dbReference type="NCBI Taxonomy" id="65123"/>
    <lineage>
        <taxon>Bacteria</taxon>
        <taxon>Bacillati</taxon>
        <taxon>Mycoplasmatota</taxon>
        <taxon>Mollicutes</taxon>
        <taxon>Mycoplasmataceae</taxon>
        <taxon>Mycoplasma</taxon>
    </lineage>
</organism>
<accession>A0A328PLM6</accession>
<comment type="caution">
    <text evidence="1">The sequence shown here is derived from an EMBL/GenBank/DDBJ whole genome shotgun (WGS) entry which is preliminary data.</text>
</comment>
<keyword evidence="2" id="KW-1185">Reference proteome</keyword>
<dbReference type="PANTHER" id="PTHR18895:SF74">
    <property type="entry name" value="MTRF1L RELEASE FACTOR GLUTAMINE METHYLTRANSFERASE"/>
    <property type="match status" value="1"/>
</dbReference>
<dbReference type="GO" id="GO:0032259">
    <property type="term" value="P:methylation"/>
    <property type="evidence" value="ECO:0007669"/>
    <property type="project" value="UniProtKB-KW"/>
</dbReference>
<dbReference type="SUPFAM" id="SSF53335">
    <property type="entry name" value="S-adenosyl-L-methionine-dependent methyltransferases"/>
    <property type="match status" value="1"/>
</dbReference>
<dbReference type="InterPro" id="IPR050320">
    <property type="entry name" value="N5-glutamine_MTase"/>
</dbReference>
<sequence length="282" mass="33319">MSKERTPFSFKELVSSFPKELSYRLLEYIFLSSSRVTNLTEYEQFKEQELDFECRLTEKLKRRLSDTNYPVPRITRCTFFNNSKFQLFQGVFDPRPETELLVQVTRESVKELGLNSFSYLDLCSGTGAIYLSLLLEFGDEISRSVGVDSSFRACQNTLENLYELGLLGSNKVILSSWHSFLEKQSQWEVITINPPYLAYEEWTQNLKHDPKNSLVASQKGLAHYQKFLYYLQKNTYWKLVVLECSEFHESYWKEIESLNTSWCLRRYKDYLGKFRVVSITRK</sequence>
<dbReference type="EMBL" id="QKVO01000001">
    <property type="protein sequence ID" value="RAO95294.1"/>
    <property type="molecule type" value="Genomic_DNA"/>
</dbReference>
<dbReference type="PANTHER" id="PTHR18895">
    <property type="entry name" value="HEMK METHYLTRANSFERASE"/>
    <property type="match status" value="1"/>
</dbReference>
<evidence type="ECO:0000313" key="2">
    <source>
        <dbReference type="Proteomes" id="UP000249762"/>
    </source>
</evidence>
<reference evidence="2" key="1">
    <citation type="submission" date="2018-06" db="EMBL/GenBank/DDBJ databases">
        <authorList>
            <person name="Martinez Ocampo F."/>
            <person name="Quiroz Castaneda R.E."/>
            <person name="Rojas Lopez X."/>
        </authorList>
    </citation>
    <scope>NUCLEOTIDE SEQUENCE [LARGE SCALE GENOMIC DNA]</scope>
    <source>
        <strain evidence="2">INIFAP02</strain>
    </source>
</reference>
<proteinExistence type="predicted"/>
<gene>
    <name evidence="1" type="ORF">DNK47_00330</name>
</gene>
<dbReference type="GO" id="GO:0008168">
    <property type="term" value="F:methyltransferase activity"/>
    <property type="evidence" value="ECO:0007669"/>
    <property type="project" value="UniProtKB-KW"/>
</dbReference>
<dbReference type="Gene3D" id="3.40.50.150">
    <property type="entry name" value="Vaccinia Virus protein VP39"/>
    <property type="match status" value="1"/>
</dbReference>
<dbReference type="Proteomes" id="UP000249762">
    <property type="component" value="Unassembled WGS sequence"/>
</dbReference>
<dbReference type="OrthoDB" id="9800643at2"/>
<keyword evidence="1" id="KW-0489">Methyltransferase</keyword>
<name>A0A328PLM6_9MOLU</name>
<dbReference type="AlphaFoldDB" id="A0A328PLM6"/>
<dbReference type="InterPro" id="IPR029063">
    <property type="entry name" value="SAM-dependent_MTases_sf"/>
</dbReference>
<keyword evidence="1" id="KW-0808">Transferase</keyword>
<evidence type="ECO:0000313" key="1">
    <source>
        <dbReference type="EMBL" id="RAO95294.1"/>
    </source>
</evidence>
<protein>
    <submittedName>
        <fullName evidence="1">Modification methylase HemK</fullName>
    </submittedName>
</protein>